<name>A0AAE9JK09_CAEBR</name>
<sequence>MTQIEVIEGEKHEREIFTLEEDVQIWEFLHRFAYDEAEQIAEKFTEPHPNQCRKLWRTFIRETDSRRSVPVLCTRYRKMTKNLHKMPFGTEMKLNLYYSLDIPVPEEFAREAWRFAKITLNKDSLVEEFEMKTDEEVRRDSEEEYQLMEGLVKKKMEKIEKEECEKLQEQRRQNWRKRKEKKQQEAGATIAEVTVDVLPFPPKKRLSTQMLQNEVTAPPSKRPRVFYSVEDDVKLWTHLLSKVNSDHELNPKSAKFWKEFLGANAEKIMERKLAYHYGKMTNNLHKMPFDMRMKTVLYYALHIPVESKFLELLKSKTDVTIDENGCIVEYNSFELPEEAERIPTTKSTNQRANNSIYDDVGNVIKNALDLGSLQVWNTIKQSLRLKHTAEVLRDHFKCVMLPYEPAEVDLRSLMIWKFLFYLLHKSIHPDEAKSRWKAVSEGHISLESFEESSEKLKNMPIHPEDKLFLMQKLGICGSSGFLSPTVEAEESTETGNVPDSQPFHNRIVKKELFWRSEQSEERMFFSEN</sequence>
<dbReference type="AlphaFoldDB" id="A0AAE9JK09"/>
<feature type="coiled-coil region" evidence="1">
    <location>
        <begin position="152"/>
        <end position="185"/>
    </location>
</feature>
<proteinExistence type="predicted"/>
<dbReference type="EMBL" id="CP092624">
    <property type="protein sequence ID" value="UMM31705.1"/>
    <property type="molecule type" value="Genomic_DNA"/>
</dbReference>
<keyword evidence="4" id="KW-1185">Reference proteome</keyword>
<dbReference type="SMART" id="SM00583">
    <property type="entry name" value="SPK"/>
    <property type="match status" value="1"/>
</dbReference>
<dbReference type="Pfam" id="PF04435">
    <property type="entry name" value="SPK"/>
    <property type="match status" value="2"/>
</dbReference>
<reference evidence="3 4" key="1">
    <citation type="submission" date="2022-04" db="EMBL/GenBank/DDBJ databases">
        <title>Chromosome-level reference genomes for two strains of Caenorhabditis briggsae: an improved platform for comparative genomics.</title>
        <authorList>
            <person name="Stevens L."/>
            <person name="Andersen E."/>
        </authorList>
    </citation>
    <scope>NUCLEOTIDE SEQUENCE [LARGE SCALE GENOMIC DNA]</scope>
    <source>
        <strain evidence="3">VX34</strain>
        <tissue evidence="3">Whole-organism</tissue>
    </source>
</reference>
<dbReference type="PANTHER" id="PTHR38627:SF2">
    <property type="entry name" value="DOUBLE-STRAND TELOMERIC DNA-BINDING PROTEINS 1-RELATED"/>
    <property type="match status" value="1"/>
</dbReference>
<evidence type="ECO:0000313" key="4">
    <source>
        <dbReference type="Proteomes" id="UP000829354"/>
    </source>
</evidence>
<dbReference type="InterPro" id="IPR053367">
    <property type="entry name" value="G-alpha_activating_GEF"/>
</dbReference>
<dbReference type="PANTHER" id="PTHR38627">
    <property type="entry name" value="GA BINDING AND ACTIVATING AND SPK (SPK) DOMAIN CONTAINING-RELATED"/>
    <property type="match status" value="1"/>
</dbReference>
<organism evidence="3 4">
    <name type="scientific">Caenorhabditis briggsae</name>
    <dbReference type="NCBI Taxonomy" id="6238"/>
    <lineage>
        <taxon>Eukaryota</taxon>
        <taxon>Metazoa</taxon>
        <taxon>Ecdysozoa</taxon>
        <taxon>Nematoda</taxon>
        <taxon>Chromadorea</taxon>
        <taxon>Rhabditida</taxon>
        <taxon>Rhabditina</taxon>
        <taxon>Rhabditomorpha</taxon>
        <taxon>Rhabditoidea</taxon>
        <taxon>Rhabditidae</taxon>
        <taxon>Peloderinae</taxon>
        <taxon>Caenorhabditis</taxon>
    </lineage>
</organism>
<evidence type="ECO:0000259" key="2">
    <source>
        <dbReference type="SMART" id="SM00583"/>
    </source>
</evidence>
<dbReference type="Proteomes" id="UP000829354">
    <property type="component" value="Chromosome V"/>
</dbReference>
<feature type="domain" description="SPK" evidence="2">
    <location>
        <begin position="231"/>
        <end position="337"/>
    </location>
</feature>
<keyword evidence="1" id="KW-0175">Coiled coil</keyword>
<evidence type="ECO:0000256" key="1">
    <source>
        <dbReference type="SAM" id="Coils"/>
    </source>
</evidence>
<protein>
    <recommendedName>
        <fullName evidence="2">SPK domain-containing protein</fullName>
    </recommendedName>
</protein>
<accession>A0AAE9JK09</accession>
<dbReference type="InterPro" id="IPR006570">
    <property type="entry name" value="SPK_dom"/>
</dbReference>
<gene>
    <name evidence="3" type="ORF">L5515_005788</name>
</gene>
<evidence type="ECO:0000313" key="3">
    <source>
        <dbReference type="EMBL" id="UMM31705.1"/>
    </source>
</evidence>